<sequence length="310" mass="33169">MAPPSMACTGNTPPRATSCSTPPPPQGRSSTSPTPSPPTPSCTRPSSAFSPPLAMADTTWSWSSSPSLAWRKPRSFASPQGSGSGWRSASTTRSRHACWFPLAWSRTTGGSGGRTSHGASSTMTHSPTSRSSASFPSGREGSSSAVKAGVSPTSTAPWASAMASCGSLTHTFASVNAPKVAVWTLAHPDSREWTLEHEVTFAEIWGDKSYKATRLPKKMPVLTLIYPKNLCVVFFFLEQQLFGVDVRTRKVVDCMPYGLVAPRSCYIASRFVRAWELLQPLPSGNNAMPSSCPLGMLNWCKGIKAKEHKA</sequence>
<feature type="compositionally biased region" description="Polar residues" evidence="1">
    <location>
        <begin position="77"/>
        <end position="90"/>
    </location>
</feature>
<dbReference type="PANTHER" id="PTHR33086:SF96">
    <property type="entry name" value="DUF1618 DOMAIN-CONTAINING PROTEIN"/>
    <property type="match status" value="1"/>
</dbReference>
<evidence type="ECO:0000256" key="1">
    <source>
        <dbReference type="SAM" id="MobiDB-lite"/>
    </source>
</evidence>
<evidence type="ECO:0000259" key="2">
    <source>
        <dbReference type="Pfam" id="PF07762"/>
    </source>
</evidence>
<organism evidence="3 4">
    <name type="scientific">Triticum urartu</name>
    <name type="common">Red wild einkorn</name>
    <name type="synonym">Crithodium urartu</name>
    <dbReference type="NCBI Taxonomy" id="4572"/>
    <lineage>
        <taxon>Eukaryota</taxon>
        <taxon>Viridiplantae</taxon>
        <taxon>Streptophyta</taxon>
        <taxon>Embryophyta</taxon>
        <taxon>Tracheophyta</taxon>
        <taxon>Spermatophyta</taxon>
        <taxon>Magnoliopsida</taxon>
        <taxon>Liliopsida</taxon>
        <taxon>Poales</taxon>
        <taxon>Poaceae</taxon>
        <taxon>BOP clade</taxon>
        <taxon>Pooideae</taxon>
        <taxon>Triticodae</taxon>
        <taxon>Triticeae</taxon>
        <taxon>Triticinae</taxon>
        <taxon>Triticum</taxon>
    </lineage>
</organism>
<dbReference type="Proteomes" id="UP000015106">
    <property type="component" value="Chromosome 3"/>
</dbReference>
<feature type="compositionally biased region" description="Low complexity" evidence="1">
    <location>
        <begin position="116"/>
        <end position="137"/>
    </location>
</feature>
<feature type="region of interest" description="Disordered" evidence="1">
    <location>
        <begin position="108"/>
        <end position="150"/>
    </location>
</feature>
<feature type="compositionally biased region" description="Polar residues" evidence="1">
    <location>
        <begin position="8"/>
        <end position="19"/>
    </location>
</feature>
<dbReference type="Gramene" id="TuG1812G0300002112.01.T01">
    <property type="protein sequence ID" value="TuG1812G0300002112.01.T01"/>
    <property type="gene ID" value="TuG1812G0300002112.01"/>
</dbReference>
<feature type="region of interest" description="Disordered" evidence="1">
    <location>
        <begin position="1"/>
        <end position="57"/>
    </location>
</feature>
<protein>
    <recommendedName>
        <fullName evidence="2">DUF1618 domain-containing protein</fullName>
    </recommendedName>
</protein>
<dbReference type="AlphaFoldDB" id="A0A8R7TUB2"/>
<reference evidence="3" key="2">
    <citation type="submission" date="2018-03" db="EMBL/GenBank/DDBJ databases">
        <title>The Triticum urartu genome reveals the dynamic nature of wheat genome evolution.</title>
        <authorList>
            <person name="Ling H."/>
            <person name="Ma B."/>
            <person name="Shi X."/>
            <person name="Liu H."/>
            <person name="Dong L."/>
            <person name="Sun H."/>
            <person name="Cao Y."/>
            <person name="Gao Q."/>
            <person name="Zheng S."/>
            <person name="Li Y."/>
            <person name="Yu Y."/>
            <person name="Du H."/>
            <person name="Qi M."/>
            <person name="Li Y."/>
            <person name="Yu H."/>
            <person name="Cui Y."/>
            <person name="Wang N."/>
            <person name="Chen C."/>
            <person name="Wu H."/>
            <person name="Zhao Y."/>
            <person name="Zhang J."/>
            <person name="Li Y."/>
            <person name="Zhou W."/>
            <person name="Zhang B."/>
            <person name="Hu W."/>
            <person name="Eijk M."/>
            <person name="Tang J."/>
            <person name="Witsenboer H."/>
            <person name="Zhao S."/>
            <person name="Li Z."/>
            <person name="Zhang A."/>
            <person name="Wang D."/>
            <person name="Liang C."/>
        </authorList>
    </citation>
    <scope>NUCLEOTIDE SEQUENCE [LARGE SCALE GENOMIC DNA]</scope>
    <source>
        <strain evidence="3">cv. G1812</strain>
    </source>
</reference>
<feature type="domain" description="DUF1618" evidence="2">
    <location>
        <begin position="176"/>
        <end position="227"/>
    </location>
</feature>
<dbReference type="InterPro" id="IPR011676">
    <property type="entry name" value="DUF1618"/>
</dbReference>
<dbReference type="Pfam" id="PF07762">
    <property type="entry name" value="DUF1618"/>
    <property type="match status" value="1"/>
</dbReference>
<proteinExistence type="predicted"/>
<reference evidence="4" key="1">
    <citation type="journal article" date="2013" name="Nature">
        <title>Draft genome of the wheat A-genome progenitor Triticum urartu.</title>
        <authorList>
            <person name="Ling H.Q."/>
            <person name="Zhao S."/>
            <person name="Liu D."/>
            <person name="Wang J."/>
            <person name="Sun H."/>
            <person name="Zhang C."/>
            <person name="Fan H."/>
            <person name="Li D."/>
            <person name="Dong L."/>
            <person name="Tao Y."/>
            <person name="Gao C."/>
            <person name="Wu H."/>
            <person name="Li Y."/>
            <person name="Cui Y."/>
            <person name="Guo X."/>
            <person name="Zheng S."/>
            <person name="Wang B."/>
            <person name="Yu K."/>
            <person name="Liang Q."/>
            <person name="Yang W."/>
            <person name="Lou X."/>
            <person name="Chen J."/>
            <person name="Feng M."/>
            <person name="Jian J."/>
            <person name="Zhang X."/>
            <person name="Luo G."/>
            <person name="Jiang Y."/>
            <person name="Liu J."/>
            <person name="Wang Z."/>
            <person name="Sha Y."/>
            <person name="Zhang B."/>
            <person name="Wu H."/>
            <person name="Tang D."/>
            <person name="Shen Q."/>
            <person name="Xue P."/>
            <person name="Zou S."/>
            <person name="Wang X."/>
            <person name="Liu X."/>
            <person name="Wang F."/>
            <person name="Yang Y."/>
            <person name="An X."/>
            <person name="Dong Z."/>
            <person name="Zhang K."/>
            <person name="Zhang X."/>
            <person name="Luo M.C."/>
            <person name="Dvorak J."/>
            <person name="Tong Y."/>
            <person name="Wang J."/>
            <person name="Yang H."/>
            <person name="Li Z."/>
            <person name="Wang D."/>
            <person name="Zhang A."/>
            <person name="Wang J."/>
        </authorList>
    </citation>
    <scope>NUCLEOTIDE SEQUENCE</scope>
    <source>
        <strain evidence="4">cv. G1812</strain>
    </source>
</reference>
<keyword evidence="4" id="KW-1185">Reference proteome</keyword>
<feature type="region of interest" description="Disordered" evidence="1">
    <location>
        <begin position="70"/>
        <end position="90"/>
    </location>
</feature>
<accession>A0A8R7TUB2</accession>
<name>A0A8R7TUB2_TRIUA</name>
<dbReference type="PANTHER" id="PTHR33086">
    <property type="entry name" value="OS05G0468200 PROTEIN-RELATED"/>
    <property type="match status" value="1"/>
</dbReference>
<feature type="compositionally biased region" description="Polar residues" evidence="1">
    <location>
        <begin position="140"/>
        <end position="150"/>
    </location>
</feature>
<evidence type="ECO:0000313" key="4">
    <source>
        <dbReference type="Proteomes" id="UP000015106"/>
    </source>
</evidence>
<reference evidence="3" key="3">
    <citation type="submission" date="2022-06" db="UniProtKB">
        <authorList>
            <consortium name="EnsemblPlants"/>
        </authorList>
    </citation>
    <scope>IDENTIFICATION</scope>
</reference>
<evidence type="ECO:0000313" key="3">
    <source>
        <dbReference type="EnsemblPlants" id="TuG1812G0300002112.01.T01"/>
    </source>
</evidence>
<dbReference type="EnsemblPlants" id="TuG1812G0300002112.01.T01">
    <property type="protein sequence ID" value="TuG1812G0300002112.01.T01"/>
    <property type="gene ID" value="TuG1812G0300002112.01"/>
</dbReference>